<dbReference type="EMBL" id="GBRH01166308">
    <property type="protein sequence ID" value="JAE31588.1"/>
    <property type="molecule type" value="Transcribed_RNA"/>
</dbReference>
<evidence type="ECO:0000313" key="1">
    <source>
        <dbReference type="EMBL" id="JAE31588.1"/>
    </source>
</evidence>
<reference evidence="1" key="2">
    <citation type="journal article" date="2015" name="Data Brief">
        <title>Shoot transcriptome of the giant reed, Arundo donax.</title>
        <authorList>
            <person name="Barrero R.A."/>
            <person name="Guerrero F.D."/>
            <person name="Moolhuijzen P."/>
            <person name="Goolsby J.A."/>
            <person name="Tidwell J."/>
            <person name="Bellgard S.E."/>
            <person name="Bellgard M.I."/>
        </authorList>
    </citation>
    <scope>NUCLEOTIDE SEQUENCE</scope>
    <source>
        <tissue evidence="1">Shoot tissue taken approximately 20 cm above the soil surface</tissue>
    </source>
</reference>
<name>A0A0A9HFE0_ARUDO</name>
<sequence>MAPEGQYTFLNLATDLLWCINNNNNNNKAFSPKQVGVG</sequence>
<dbReference type="AlphaFoldDB" id="A0A0A9HFE0"/>
<reference evidence="1" key="1">
    <citation type="submission" date="2014-09" db="EMBL/GenBank/DDBJ databases">
        <authorList>
            <person name="Magalhaes I.L.F."/>
            <person name="Oliveira U."/>
            <person name="Santos F.R."/>
            <person name="Vidigal T.H.D.A."/>
            <person name="Brescovit A.D."/>
            <person name="Santos A.J."/>
        </authorList>
    </citation>
    <scope>NUCLEOTIDE SEQUENCE</scope>
    <source>
        <tissue evidence="1">Shoot tissue taken approximately 20 cm above the soil surface</tissue>
    </source>
</reference>
<accession>A0A0A9HFE0</accession>
<organism evidence="1">
    <name type="scientific">Arundo donax</name>
    <name type="common">Giant reed</name>
    <name type="synonym">Donax arundinaceus</name>
    <dbReference type="NCBI Taxonomy" id="35708"/>
    <lineage>
        <taxon>Eukaryota</taxon>
        <taxon>Viridiplantae</taxon>
        <taxon>Streptophyta</taxon>
        <taxon>Embryophyta</taxon>
        <taxon>Tracheophyta</taxon>
        <taxon>Spermatophyta</taxon>
        <taxon>Magnoliopsida</taxon>
        <taxon>Liliopsida</taxon>
        <taxon>Poales</taxon>
        <taxon>Poaceae</taxon>
        <taxon>PACMAD clade</taxon>
        <taxon>Arundinoideae</taxon>
        <taxon>Arundineae</taxon>
        <taxon>Arundo</taxon>
    </lineage>
</organism>
<proteinExistence type="predicted"/>
<protein>
    <submittedName>
        <fullName evidence="1">Uncharacterized protein</fullName>
    </submittedName>
</protein>